<evidence type="ECO:0000313" key="1">
    <source>
        <dbReference type="EMBL" id="AGO48555.1"/>
    </source>
</evidence>
<reference evidence="2" key="2">
    <citation type="submission" date="2013-03" db="EMBL/GenBank/DDBJ databases">
        <title>The Cellulophaga phages: a novel, diverse, and globally ubiquitous model system.</title>
        <authorList>
            <person name="Holmfeldt K."/>
            <person name="Solonenko N."/>
            <person name="Shah M."/>
            <person name="Corrier K."/>
            <person name="Riemann L."/>
            <person name="VerBerkmoes N.C."/>
            <person name="Sullivan M.B."/>
        </authorList>
    </citation>
    <scope>NUCLEOTIDE SEQUENCE [LARGE SCALE GENOMIC DNA]</scope>
</reference>
<dbReference type="GeneID" id="16797196"/>
<keyword evidence="2" id="KW-1185">Reference proteome</keyword>
<sequence length="98" mass="11913">MLKNQKNKDMIQKINKYNKKHVKNKGQYVVKFDRPETLKDPMTEFYKDLYNLKDKIGLDKMVENMEVFCKGWALKNEYFLEIDEEKKYLIFTHVSILN</sequence>
<evidence type="ECO:0000313" key="2">
    <source>
        <dbReference type="Proteomes" id="UP000014728"/>
    </source>
</evidence>
<organism evidence="1 2">
    <name type="scientific">Cellulophaga phage phi18:3</name>
    <dbReference type="NCBI Taxonomy" id="1327983"/>
    <lineage>
        <taxon>Viruses</taxon>
        <taxon>Duplodnaviria</taxon>
        <taxon>Heunggongvirae</taxon>
        <taxon>Uroviricota</taxon>
        <taxon>Caudoviricetes</taxon>
        <taxon>Pachyviridae</taxon>
        <taxon>Baltivirus</taxon>
        <taxon>Baltivirus phi18tres</taxon>
    </lineage>
</organism>
<dbReference type="EMBL" id="KC821620">
    <property type="protein sequence ID" value="AGO48555.1"/>
    <property type="molecule type" value="Genomic_DNA"/>
</dbReference>
<reference evidence="1 2" key="1">
    <citation type="journal article" date="2013" name="Proc. Natl. Acad. Sci. U.S.A.">
        <title>Twelve previously unknown phage genera are ubiquitous in global oceans.</title>
        <authorList>
            <person name="Holmfeldt K."/>
            <person name="Solonenko N."/>
            <person name="Shah M."/>
            <person name="Corrier K."/>
            <person name="Riemann L."/>
            <person name="Verberkmoes N.C."/>
            <person name="Sullivan M.B."/>
        </authorList>
    </citation>
    <scope>NUCLEOTIDE SEQUENCE [LARGE SCALE GENOMIC DNA]</scope>
    <source>
        <strain evidence="1">Phi18:3</strain>
    </source>
</reference>
<dbReference type="OrthoDB" id="32826at10239"/>
<dbReference type="KEGG" id="vg:16797196"/>
<protein>
    <submittedName>
        <fullName evidence="1">Uncharacterized protein</fullName>
    </submittedName>
</protein>
<dbReference type="RefSeq" id="YP_008241236.1">
    <property type="nucleotide sequence ID" value="NC_021794.1"/>
</dbReference>
<gene>
    <name evidence="1" type="ORF">Phi18:3_gp043</name>
</gene>
<accession>S0A1A0</accession>
<proteinExistence type="predicted"/>
<name>S0A1A0_9CAUD</name>
<dbReference type="Proteomes" id="UP000014728">
    <property type="component" value="Segment"/>
</dbReference>